<proteinExistence type="predicted"/>
<organism evidence="1 2">
    <name type="scientific">Lelliottia wanjuensis</name>
    <dbReference type="NCBI Taxonomy" id="3050585"/>
    <lineage>
        <taxon>Bacteria</taxon>
        <taxon>Pseudomonadati</taxon>
        <taxon>Pseudomonadota</taxon>
        <taxon>Gammaproteobacteria</taxon>
        <taxon>Enterobacterales</taxon>
        <taxon>Enterobacteriaceae</taxon>
        <taxon>Lelliottia</taxon>
    </lineage>
</organism>
<gene>
    <name evidence="1" type="ORF">QQF32_03425</name>
</gene>
<sequence>MKKVEERRLEKEKIKLANAQKRAITRDENIKRKIEEDKNRKLAWEIKLAEIAAYEEDAKREKIKSYTPFYPTGEKKIKFLTWDKVHKSYRVQRKIEQKLCKYGKFRNYEDAVARIEECETNNWYQ</sequence>
<protein>
    <submittedName>
        <fullName evidence="1">Uncharacterized protein</fullName>
    </submittedName>
</protein>
<dbReference type="EMBL" id="JASSOM010000005">
    <property type="protein sequence ID" value="MDK9362253.1"/>
    <property type="molecule type" value="Genomic_DNA"/>
</dbReference>
<name>A0AAP4FR67_9ENTR</name>
<dbReference type="Proteomes" id="UP001223214">
    <property type="component" value="Unassembled WGS sequence"/>
</dbReference>
<accession>A0AAP4FR67</accession>
<comment type="caution">
    <text evidence="1">The sequence shown here is derived from an EMBL/GenBank/DDBJ whole genome shotgun (WGS) entry which is preliminary data.</text>
</comment>
<dbReference type="RefSeq" id="WP_285144725.1">
    <property type="nucleotide sequence ID" value="NZ_JASSOL010000042.1"/>
</dbReference>
<reference evidence="1 2" key="1">
    <citation type="submission" date="2023-06" db="EMBL/GenBank/DDBJ databases">
        <title>Identification and characterization of antibiotic-resistant Gram-negative bacteria.</title>
        <authorList>
            <person name="Cho G.-S."/>
            <person name="Lee J."/>
            <person name="Tai E."/>
            <person name="Jeong S."/>
            <person name="Kim I."/>
            <person name="Kim B.-E."/>
            <person name="Jeong M.-I."/>
            <person name="Oh K.-K."/>
            <person name="Franz C.M.A.P."/>
        </authorList>
    </citation>
    <scope>NUCLEOTIDE SEQUENCE [LARGE SCALE GENOMIC DNA]</scope>
    <source>
        <strain evidence="1 2">V106_12</strain>
    </source>
</reference>
<keyword evidence="2" id="KW-1185">Reference proteome</keyword>
<dbReference type="AlphaFoldDB" id="A0AAP4FR67"/>
<evidence type="ECO:0000313" key="1">
    <source>
        <dbReference type="EMBL" id="MDK9362253.1"/>
    </source>
</evidence>
<evidence type="ECO:0000313" key="2">
    <source>
        <dbReference type="Proteomes" id="UP001223214"/>
    </source>
</evidence>